<protein>
    <submittedName>
        <fullName evidence="2">Uncharacterized protein</fullName>
    </submittedName>
</protein>
<keyword evidence="1" id="KW-1133">Transmembrane helix</keyword>
<dbReference type="RefSeq" id="WP_379788874.1">
    <property type="nucleotide sequence ID" value="NZ_JBHSHL010000045.1"/>
</dbReference>
<feature type="transmembrane region" description="Helical" evidence="1">
    <location>
        <begin position="9"/>
        <end position="29"/>
    </location>
</feature>
<name>A0ABV9QMM5_9FIRM</name>
<reference evidence="3" key="1">
    <citation type="journal article" date="2019" name="Int. J. Syst. Evol. Microbiol.">
        <title>The Global Catalogue of Microorganisms (GCM) 10K type strain sequencing project: providing services to taxonomists for standard genome sequencing and annotation.</title>
        <authorList>
            <consortium name="The Broad Institute Genomics Platform"/>
            <consortium name="The Broad Institute Genome Sequencing Center for Infectious Disease"/>
            <person name="Wu L."/>
            <person name="Ma J."/>
        </authorList>
    </citation>
    <scope>NUCLEOTIDE SEQUENCE [LARGE SCALE GENOMIC DNA]</scope>
    <source>
        <strain evidence="3">CCUG 46385</strain>
    </source>
</reference>
<keyword evidence="1" id="KW-0812">Transmembrane</keyword>
<sequence>MRKVKRRGYVLLEVILAMGIFLLCITYVAKAMTVHMKVEEELEQEAEARDRIRTAILAKQTGEGCFLSEEEAVIRLGDYEITVDKNTLIYEEDGREGGRYVFLERGGGD</sequence>
<evidence type="ECO:0000313" key="3">
    <source>
        <dbReference type="Proteomes" id="UP001595916"/>
    </source>
</evidence>
<accession>A0ABV9QMM5</accession>
<evidence type="ECO:0000313" key="2">
    <source>
        <dbReference type="EMBL" id="MFC4805322.1"/>
    </source>
</evidence>
<dbReference type="Proteomes" id="UP001595916">
    <property type="component" value="Unassembled WGS sequence"/>
</dbReference>
<gene>
    <name evidence="2" type="ORF">ACFO4R_09535</name>
</gene>
<evidence type="ECO:0000256" key="1">
    <source>
        <dbReference type="SAM" id="Phobius"/>
    </source>
</evidence>
<keyword evidence="1" id="KW-0472">Membrane</keyword>
<comment type="caution">
    <text evidence="2">The sequence shown here is derived from an EMBL/GenBank/DDBJ whole genome shotgun (WGS) entry which is preliminary data.</text>
</comment>
<organism evidence="2 3">
    <name type="scientific">Filifactor villosus</name>
    <dbReference type="NCBI Taxonomy" id="29374"/>
    <lineage>
        <taxon>Bacteria</taxon>
        <taxon>Bacillati</taxon>
        <taxon>Bacillota</taxon>
        <taxon>Clostridia</taxon>
        <taxon>Peptostreptococcales</taxon>
        <taxon>Filifactoraceae</taxon>
        <taxon>Filifactor</taxon>
    </lineage>
</organism>
<proteinExistence type="predicted"/>
<keyword evidence="3" id="KW-1185">Reference proteome</keyword>
<dbReference type="EMBL" id="JBHSHL010000045">
    <property type="protein sequence ID" value="MFC4805322.1"/>
    <property type="molecule type" value="Genomic_DNA"/>
</dbReference>